<gene>
    <name evidence="2" type="ORF">CesoFtcFv8_012997</name>
</gene>
<dbReference type="EMBL" id="JAULUE010002055">
    <property type="protein sequence ID" value="KAK5892637.1"/>
    <property type="molecule type" value="Genomic_DNA"/>
</dbReference>
<proteinExistence type="predicted"/>
<evidence type="ECO:0000313" key="3">
    <source>
        <dbReference type="Proteomes" id="UP001335648"/>
    </source>
</evidence>
<comment type="caution">
    <text evidence="2">The sequence shown here is derived from an EMBL/GenBank/DDBJ whole genome shotgun (WGS) entry which is preliminary data.</text>
</comment>
<sequence length="167" mass="17925">MSPAFQAASYPRALPEPPKRLQGPRGWALKSRGWSAAAFPAAAQFLGSLYFRPLGGFHLNPGIRTAAPAPSLRLGLIDSRQRSGRGPTSGPRVVRHSGVRHVKVAVPWGCPKGVYQGYCLYTARGATLDFALAALKEVRPSNQWLPHWVVDTISQAYGASGRPLPSG</sequence>
<evidence type="ECO:0000256" key="1">
    <source>
        <dbReference type="SAM" id="MobiDB-lite"/>
    </source>
</evidence>
<name>A0AAN8BWC1_9TELE</name>
<protein>
    <submittedName>
        <fullName evidence="2">Uncharacterized protein</fullName>
    </submittedName>
</protein>
<dbReference type="AlphaFoldDB" id="A0AAN8BWC1"/>
<evidence type="ECO:0000313" key="2">
    <source>
        <dbReference type="EMBL" id="KAK5892637.1"/>
    </source>
</evidence>
<accession>A0AAN8BWC1</accession>
<keyword evidence="3" id="KW-1185">Reference proteome</keyword>
<feature type="region of interest" description="Disordered" evidence="1">
    <location>
        <begin position="1"/>
        <end position="25"/>
    </location>
</feature>
<dbReference type="Proteomes" id="UP001335648">
    <property type="component" value="Unassembled WGS sequence"/>
</dbReference>
<reference evidence="2 3" key="1">
    <citation type="journal article" date="2023" name="Mol. Biol. Evol.">
        <title>Genomics of Secondarily Temperate Adaptation in the Only Non-Antarctic Icefish.</title>
        <authorList>
            <person name="Rivera-Colon A.G."/>
            <person name="Rayamajhi N."/>
            <person name="Minhas B.F."/>
            <person name="Madrigal G."/>
            <person name="Bilyk K.T."/>
            <person name="Yoon V."/>
            <person name="Hune M."/>
            <person name="Gregory S."/>
            <person name="Cheng C.H.C."/>
            <person name="Catchen J.M."/>
        </authorList>
    </citation>
    <scope>NUCLEOTIDE SEQUENCE [LARGE SCALE GENOMIC DNA]</scope>
    <source>
        <strain evidence="2">JC2023a</strain>
    </source>
</reference>
<organism evidence="2 3">
    <name type="scientific">Champsocephalus esox</name>
    <name type="common">pike icefish</name>
    <dbReference type="NCBI Taxonomy" id="159716"/>
    <lineage>
        <taxon>Eukaryota</taxon>
        <taxon>Metazoa</taxon>
        <taxon>Chordata</taxon>
        <taxon>Craniata</taxon>
        <taxon>Vertebrata</taxon>
        <taxon>Euteleostomi</taxon>
        <taxon>Actinopterygii</taxon>
        <taxon>Neopterygii</taxon>
        <taxon>Teleostei</taxon>
        <taxon>Neoteleostei</taxon>
        <taxon>Acanthomorphata</taxon>
        <taxon>Eupercaria</taxon>
        <taxon>Perciformes</taxon>
        <taxon>Notothenioidei</taxon>
        <taxon>Channichthyidae</taxon>
        <taxon>Champsocephalus</taxon>
    </lineage>
</organism>